<feature type="domain" description="ABC transporter" evidence="5">
    <location>
        <begin position="2"/>
        <end position="237"/>
    </location>
</feature>
<dbReference type="Pfam" id="PF00005">
    <property type="entry name" value="ABC_tran"/>
    <property type="match status" value="1"/>
</dbReference>
<comment type="similarity">
    <text evidence="1">Belongs to the ABC transporter superfamily.</text>
</comment>
<evidence type="ECO:0000256" key="3">
    <source>
        <dbReference type="ARBA" id="ARBA00022741"/>
    </source>
</evidence>
<dbReference type="PANTHER" id="PTHR42798">
    <property type="entry name" value="LIPOPROTEIN-RELEASING SYSTEM ATP-BINDING PROTEIN LOLD"/>
    <property type="match status" value="1"/>
</dbReference>
<dbReference type="SMART" id="SM00382">
    <property type="entry name" value="AAA"/>
    <property type="match status" value="1"/>
</dbReference>
<keyword evidence="3" id="KW-0547">Nucleotide-binding</keyword>
<dbReference type="GeneID" id="73795306"/>
<dbReference type="InterPro" id="IPR017911">
    <property type="entry name" value="MacB-like_ATP-bd"/>
</dbReference>
<dbReference type="FunFam" id="3.40.50.300:FF:000032">
    <property type="entry name" value="Export ABC transporter ATP-binding protein"/>
    <property type="match status" value="1"/>
</dbReference>
<keyword evidence="7" id="KW-1185">Reference proteome</keyword>
<evidence type="ECO:0000256" key="1">
    <source>
        <dbReference type="ARBA" id="ARBA00005417"/>
    </source>
</evidence>
<evidence type="ECO:0000259" key="5">
    <source>
        <dbReference type="PROSITE" id="PS50893"/>
    </source>
</evidence>
<keyword evidence="4 6" id="KW-0067">ATP-binding</keyword>
<dbReference type="CDD" id="cd03255">
    <property type="entry name" value="ABC_MJ0796_LolCDE_FtsE"/>
    <property type="match status" value="1"/>
</dbReference>
<organism evidence="6 7">
    <name type="scientific">Longicatena caecimuris</name>
    <dbReference type="NCBI Taxonomy" id="1796635"/>
    <lineage>
        <taxon>Bacteria</taxon>
        <taxon>Bacillati</taxon>
        <taxon>Bacillota</taxon>
        <taxon>Erysipelotrichia</taxon>
        <taxon>Erysipelotrichales</taxon>
        <taxon>Erysipelotrichaceae</taxon>
        <taxon>Longicatena</taxon>
    </lineage>
</organism>
<dbReference type="PROSITE" id="PS50893">
    <property type="entry name" value="ABC_TRANSPORTER_2"/>
    <property type="match status" value="1"/>
</dbReference>
<dbReference type="InterPro" id="IPR003593">
    <property type="entry name" value="AAA+_ATPase"/>
</dbReference>
<evidence type="ECO:0000313" key="7">
    <source>
        <dbReference type="Proteomes" id="UP000295773"/>
    </source>
</evidence>
<dbReference type="InterPro" id="IPR027417">
    <property type="entry name" value="P-loop_NTPase"/>
</dbReference>
<dbReference type="SUPFAM" id="SSF52540">
    <property type="entry name" value="P-loop containing nucleoside triphosphate hydrolases"/>
    <property type="match status" value="1"/>
</dbReference>
<dbReference type="RefSeq" id="WP_008688999.1">
    <property type="nucleotide sequence ID" value="NZ_AP024510.1"/>
</dbReference>
<keyword evidence="2" id="KW-0813">Transport</keyword>
<comment type="caution">
    <text evidence="6">The sequence shown here is derived from an EMBL/GenBank/DDBJ whole genome shotgun (WGS) entry which is preliminary data.</text>
</comment>
<dbReference type="GO" id="GO:0022857">
    <property type="term" value="F:transmembrane transporter activity"/>
    <property type="evidence" value="ECO:0007669"/>
    <property type="project" value="UniProtKB-ARBA"/>
</dbReference>
<accession>A0A4R3TLY3</accession>
<evidence type="ECO:0000256" key="4">
    <source>
        <dbReference type="ARBA" id="ARBA00022840"/>
    </source>
</evidence>
<name>A0A4R3TLY3_9FIRM</name>
<dbReference type="PANTHER" id="PTHR42798:SF7">
    <property type="entry name" value="ALPHA-D-RIBOSE 1-METHYLPHOSPHONATE 5-TRIPHOSPHATE SYNTHASE SUBUNIT PHNL"/>
    <property type="match status" value="1"/>
</dbReference>
<dbReference type="Gene3D" id="3.40.50.300">
    <property type="entry name" value="P-loop containing nucleotide triphosphate hydrolases"/>
    <property type="match status" value="1"/>
</dbReference>
<protein>
    <submittedName>
        <fullName evidence="6">Putative ABC transport system ATP-binding protein</fullName>
    </submittedName>
</protein>
<evidence type="ECO:0000313" key="6">
    <source>
        <dbReference type="EMBL" id="TCU62679.1"/>
    </source>
</evidence>
<proteinExistence type="inferred from homology"/>
<dbReference type="AlphaFoldDB" id="A0A4R3TLY3"/>
<reference evidence="6 7" key="1">
    <citation type="submission" date="2019-03" db="EMBL/GenBank/DDBJ databases">
        <title>Genomic Encyclopedia of Type Strains, Phase IV (KMG-IV): sequencing the most valuable type-strain genomes for metagenomic binning, comparative biology and taxonomic classification.</title>
        <authorList>
            <person name="Goeker M."/>
        </authorList>
    </citation>
    <scope>NUCLEOTIDE SEQUENCE [LARGE SCALE GENOMIC DNA]</scope>
    <source>
        <strain evidence="6 7">DSM 29481</strain>
    </source>
</reference>
<gene>
    <name evidence="6" type="ORF">EDD61_10392</name>
</gene>
<dbReference type="InterPro" id="IPR003439">
    <property type="entry name" value="ABC_transporter-like_ATP-bd"/>
</dbReference>
<dbReference type="EMBL" id="SMBP01000003">
    <property type="protein sequence ID" value="TCU62679.1"/>
    <property type="molecule type" value="Genomic_DNA"/>
</dbReference>
<dbReference type="Proteomes" id="UP000295773">
    <property type="component" value="Unassembled WGS sequence"/>
</dbReference>
<evidence type="ECO:0000256" key="2">
    <source>
        <dbReference type="ARBA" id="ARBA00022448"/>
    </source>
</evidence>
<dbReference type="GO" id="GO:0005524">
    <property type="term" value="F:ATP binding"/>
    <property type="evidence" value="ECO:0007669"/>
    <property type="project" value="UniProtKB-KW"/>
</dbReference>
<sequence>MIDVKNLRKSYQTQDKTVEILKGINIHVNPGDFMIIMGESGSGKTTFLNCVSGFDTIDEGSIEIGGTKLNEIKGKALEQLRLHQFGFIFQDNYLIDNLTILENVAITRLQYDAKAYDKAMELLKKVHIDHLKDNYPSQVSGGEKQRCAIARALVNEPKILFADEPTAALDRQTADEIMNILSELNKQGQTILMVTHSPRIAAYGTRMVFVESGVFECDEAFTGDDLEANYQRVMEITER</sequence>
<dbReference type="GO" id="GO:0098796">
    <property type="term" value="C:membrane protein complex"/>
    <property type="evidence" value="ECO:0007669"/>
    <property type="project" value="UniProtKB-ARBA"/>
</dbReference>
<dbReference type="GO" id="GO:0016887">
    <property type="term" value="F:ATP hydrolysis activity"/>
    <property type="evidence" value="ECO:0007669"/>
    <property type="project" value="InterPro"/>
</dbReference>